<dbReference type="Proteomes" id="UP000433883">
    <property type="component" value="Unassembled WGS sequence"/>
</dbReference>
<name>A0A8H3U3X6_VENIN</name>
<evidence type="ECO:0000313" key="2">
    <source>
        <dbReference type="EMBL" id="KAE9962595.1"/>
    </source>
</evidence>
<dbReference type="AlphaFoldDB" id="A0A8H3U3X6"/>
<feature type="region of interest" description="Disordered" evidence="1">
    <location>
        <begin position="256"/>
        <end position="281"/>
    </location>
</feature>
<proteinExistence type="predicted"/>
<sequence>MPRFSWYTTPLKDWDFQARIRSGKLQMKKPNTPDHHIIMLSDDENPASNLTDQSIPLDHHRTKLVLPQETHLAGEWSAHFLDKLYSHPQHYRAPENISGCHVIGLFNGDLIIDAVSTKRPGEMHFTFHRATRMLQKVTGISLRGGWKEPPVHLGDTPGNETFSSGDRQAIDGEMEDAVAEVGKPRGGAVVGRQRVRLTFDKNNEPIAIARIAEDGTIKKEVHSKTYRAHNVLALIAAKKPQHIDAPIDDPADDSDATIDLIPNPTPSETNTIEDPDLTDNEDWSATYPQRLRISNGPSKEVLEERARKEYHGKLDRVAMREKRRQLRSVEEAAAMAARAVMAAFDEGVGVGEGGEVMAMEWTGDGDMDMHDSNGPADIVHNTTMTSRNDGGHEFARAPVEEASVLVEDEAVLVADAVGEDEVGEVFHYGGGGGVHEV</sequence>
<feature type="compositionally biased region" description="Acidic residues" evidence="1">
    <location>
        <begin position="271"/>
        <end position="281"/>
    </location>
</feature>
<evidence type="ECO:0000256" key="1">
    <source>
        <dbReference type="SAM" id="MobiDB-lite"/>
    </source>
</evidence>
<organism evidence="2 3">
    <name type="scientific">Venturia inaequalis</name>
    <name type="common">Apple scab fungus</name>
    <dbReference type="NCBI Taxonomy" id="5025"/>
    <lineage>
        <taxon>Eukaryota</taxon>
        <taxon>Fungi</taxon>
        <taxon>Dikarya</taxon>
        <taxon>Ascomycota</taxon>
        <taxon>Pezizomycotina</taxon>
        <taxon>Dothideomycetes</taxon>
        <taxon>Pleosporomycetidae</taxon>
        <taxon>Venturiales</taxon>
        <taxon>Venturiaceae</taxon>
        <taxon>Venturia</taxon>
    </lineage>
</organism>
<protein>
    <submittedName>
        <fullName evidence="2">Uncharacterized protein</fullName>
    </submittedName>
</protein>
<reference evidence="2 3" key="1">
    <citation type="submission" date="2019-11" db="EMBL/GenBank/DDBJ databases">
        <title>Venturia inaequalis Genome Resource.</title>
        <authorList>
            <person name="Lichtner F.J."/>
        </authorList>
    </citation>
    <scope>NUCLEOTIDE SEQUENCE [LARGE SCALE GENOMIC DNA]</scope>
    <source>
        <strain evidence="2">Bline_iso_100314</strain>
    </source>
</reference>
<evidence type="ECO:0000313" key="3">
    <source>
        <dbReference type="Proteomes" id="UP000433883"/>
    </source>
</evidence>
<gene>
    <name evidence="2" type="ORF">BLS_000133</name>
</gene>
<accession>A0A8H3U3X6</accession>
<comment type="caution">
    <text evidence="2">The sequence shown here is derived from an EMBL/GenBank/DDBJ whole genome shotgun (WGS) entry which is preliminary data.</text>
</comment>
<dbReference type="EMBL" id="WNWQ01001008">
    <property type="protein sequence ID" value="KAE9962595.1"/>
    <property type="molecule type" value="Genomic_DNA"/>
</dbReference>